<organism evidence="7 8">
    <name type="scientific">Kribbella flavida (strain DSM 17836 / JCM 10339 / NBRC 14399)</name>
    <dbReference type="NCBI Taxonomy" id="479435"/>
    <lineage>
        <taxon>Bacteria</taxon>
        <taxon>Bacillati</taxon>
        <taxon>Actinomycetota</taxon>
        <taxon>Actinomycetes</taxon>
        <taxon>Propionibacteriales</taxon>
        <taxon>Kribbellaceae</taxon>
        <taxon>Kribbella</taxon>
    </lineage>
</organism>
<dbReference type="InterPro" id="IPR036388">
    <property type="entry name" value="WH-like_DNA-bd_sf"/>
</dbReference>
<dbReference type="PRINTS" id="PR00364">
    <property type="entry name" value="DISEASERSIST"/>
</dbReference>
<dbReference type="SMART" id="SM00862">
    <property type="entry name" value="Trans_reg_C"/>
    <property type="match status" value="1"/>
</dbReference>
<keyword evidence="3 5" id="KW-0238">DNA-binding</keyword>
<proteinExistence type="inferred from homology"/>
<name>D2Q1F8_KRIFD</name>
<evidence type="ECO:0000256" key="4">
    <source>
        <dbReference type="ARBA" id="ARBA00023163"/>
    </source>
</evidence>
<feature type="domain" description="OmpR/PhoB-type" evidence="6">
    <location>
        <begin position="1"/>
        <end position="94"/>
    </location>
</feature>
<dbReference type="InterPro" id="IPR027417">
    <property type="entry name" value="P-loop_NTPase"/>
</dbReference>
<gene>
    <name evidence="7" type="ordered locus">Kfla_1041</name>
</gene>
<dbReference type="Proteomes" id="UP000007967">
    <property type="component" value="Chromosome"/>
</dbReference>
<dbReference type="InterPro" id="IPR011990">
    <property type="entry name" value="TPR-like_helical_dom_sf"/>
</dbReference>
<evidence type="ECO:0000259" key="6">
    <source>
        <dbReference type="PROSITE" id="PS51755"/>
    </source>
</evidence>
<dbReference type="SMART" id="SM00382">
    <property type="entry name" value="AAA"/>
    <property type="match status" value="1"/>
</dbReference>
<dbReference type="InterPro" id="IPR016032">
    <property type="entry name" value="Sig_transdc_resp-reg_C-effctor"/>
</dbReference>
<feature type="DNA-binding region" description="OmpR/PhoB-type" evidence="5">
    <location>
        <begin position="1"/>
        <end position="94"/>
    </location>
</feature>
<dbReference type="InterPro" id="IPR051677">
    <property type="entry name" value="AfsR-DnrI-RedD_regulator"/>
</dbReference>
<dbReference type="GO" id="GO:0043531">
    <property type="term" value="F:ADP binding"/>
    <property type="evidence" value="ECO:0007669"/>
    <property type="project" value="InterPro"/>
</dbReference>
<dbReference type="PANTHER" id="PTHR35807:SF1">
    <property type="entry name" value="TRANSCRIPTIONAL REGULATOR REDD"/>
    <property type="match status" value="1"/>
</dbReference>
<dbReference type="Gene3D" id="1.10.10.10">
    <property type="entry name" value="Winged helix-like DNA-binding domain superfamily/Winged helix DNA-binding domain"/>
    <property type="match status" value="1"/>
</dbReference>
<dbReference type="SUPFAM" id="SSF52540">
    <property type="entry name" value="P-loop containing nucleoside triphosphate hydrolases"/>
    <property type="match status" value="1"/>
</dbReference>
<dbReference type="PANTHER" id="PTHR35807">
    <property type="entry name" value="TRANSCRIPTIONAL REGULATOR REDD-RELATED"/>
    <property type="match status" value="1"/>
</dbReference>
<reference evidence="8" key="1">
    <citation type="submission" date="2009-09" db="EMBL/GenBank/DDBJ databases">
        <title>The complete genome of Kribbella flavida DSM 17836.</title>
        <authorList>
            <consortium name="US DOE Joint Genome Institute (JGI-PGF)"/>
            <person name="Lucas S."/>
            <person name="Copeland A."/>
            <person name="Lapidus A."/>
            <person name="Glavina del Rio T."/>
            <person name="Dalin E."/>
            <person name="Tice H."/>
            <person name="Bruce D."/>
            <person name="Goodwin L."/>
            <person name="Pitluck S."/>
            <person name="Kyrpides N."/>
            <person name="Mavromatis K."/>
            <person name="Ivanova N."/>
            <person name="Saunders E."/>
            <person name="Brettin T."/>
            <person name="Detter J.C."/>
            <person name="Han C."/>
            <person name="Larimer F."/>
            <person name="Land M."/>
            <person name="Hauser L."/>
            <person name="Markowitz V."/>
            <person name="Cheng J.-F."/>
            <person name="Hugenholtz P."/>
            <person name="Woyke T."/>
            <person name="Wu D."/>
            <person name="Pukall R."/>
            <person name="Klenk H.-P."/>
            <person name="Eisen J.A."/>
        </authorList>
    </citation>
    <scope>NUCLEOTIDE SEQUENCE [LARGE SCALE GENOMIC DNA]</scope>
    <source>
        <strain evidence="8">DSM 17836 / JCM 10339 / NBRC 14399</strain>
    </source>
</reference>
<comment type="similarity">
    <text evidence="1">Belongs to the AfsR/DnrI/RedD regulatory family.</text>
</comment>
<dbReference type="Gene3D" id="3.40.50.300">
    <property type="entry name" value="P-loop containing nucleotide triphosphate hydrolases"/>
    <property type="match status" value="1"/>
</dbReference>
<dbReference type="InterPro" id="IPR001867">
    <property type="entry name" value="OmpR/PhoB-type_DNA-bd"/>
</dbReference>
<dbReference type="CDD" id="cd15831">
    <property type="entry name" value="BTAD"/>
    <property type="match status" value="1"/>
</dbReference>
<dbReference type="SUPFAM" id="SSF46894">
    <property type="entry name" value="C-terminal effector domain of the bipartite response regulators"/>
    <property type="match status" value="1"/>
</dbReference>
<keyword evidence="8" id="KW-1185">Reference proteome</keyword>
<dbReference type="SUPFAM" id="SSF48452">
    <property type="entry name" value="TPR-like"/>
    <property type="match status" value="2"/>
</dbReference>
<dbReference type="eggNOG" id="COG3903">
    <property type="taxonomic scope" value="Bacteria"/>
</dbReference>
<dbReference type="GO" id="GO:0006355">
    <property type="term" value="P:regulation of DNA-templated transcription"/>
    <property type="evidence" value="ECO:0007669"/>
    <property type="project" value="InterPro"/>
</dbReference>
<evidence type="ECO:0000313" key="8">
    <source>
        <dbReference type="Proteomes" id="UP000007967"/>
    </source>
</evidence>
<keyword evidence="2" id="KW-0805">Transcription regulation</keyword>
<evidence type="ECO:0000256" key="3">
    <source>
        <dbReference type="ARBA" id="ARBA00023125"/>
    </source>
</evidence>
<evidence type="ECO:0000256" key="2">
    <source>
        <dbReference type="ARBA" id="ARBA00023015"/>
    </source>
</evidence>
<dbReference type="PROSITE" id="PS51755">
    <property type="entry name" value="OMPR_PHOB"/>
    <property type="match status" value="1"/>
</dbReference>
<dbReference type="HOGENOM" id="CLU_004665_2_0_11"/>
<dbReference type="SMART" id="SM01043">
    <property type="entry name" value="BTAD"/>
    <property type="match status" value="1"/>
</dbReference>
<dbReference type="KEGG" id="kfl:Kfla_1041"/>
<evidence type="ECO:0000256" key="5">
    <source>
        <dbReference type="PROSITE-ProRule" id="PRU01091"/>
    </source>
</evidence>
<dbReference type="Gene3D" id="1.25.40.10">
    <property type="entry name" value="Tetratricopeptide repeat domain"/>
    <property type="match status" value="2"/>
</dbReference>
<dbReference type="GO" id="GO:0003677">
    <property type="term" value="F:DNA binding"/>
    <property type="evidence" value="ECO:0007669"/>
    <property type="project" value="UniProtKB-UniRule"/>
</dbReference>
<dbReference type="eggNOG" id="COG3629">
    <property type="taxonomic scope" value="Bacteria"/>
</dbReference>
<dbReference type="STRING" id="479435.Kfla_1041"/>
<dbReference type="InterPro" id="IPR005158">
    <property type="entry name" value="BTAD"/>
</dbReference>
<reference evidence="7 8" key="2">
    <citation type="journal article" date="2010" name="Stand. Genomic Sci.">
        <title>Complete genome sequence of Kribbella flavida type strain (IFO 14399).</title>
        <authorList>
            <person name="Pukall R."/>
            <person name="Lapidus A."/>
            <person name="Glavina Del Rio T."/>
            <person name="Copeland A."/>
            <person name="Tice H."/>
            <person name="Cheng J.-F."/>
            <person name="Lucas S."/>
            <person name="Chen F."/>
            <person name="Nolan M."/>
            <person name="LaButti K."/>
            <person name="Pati A."/>
            <person name="Ivanova N."/>
            <person name="Mavrommatis K."/>
            <person name="Mikhailova N."/>
            <person name="Pitluck S."/>
            <person name="Bruce D."/>
            <person name="Goodwin L."/>
            <person name="Land M."/>
            <person name="Hauser L."/>
            <person name="Chang Y.-J."/>
            <person name="Jeffries C.D."/>
            <person name="Chen A."/>
            <person name="Palaniappan K."/>
            <person name="Chain P."/>
            <person name="Rohde M."/>
            <person name="Goeker M."/>
            <person name="Bristow J."/>
            <person name="Eisen J.A."/>
            <person name="Markowitz V."/>
            <person name="Hugenholtz P."/>
            <person name="Kyrpides N.C."/>
            <person name="Klenk H.-P."/>
            <person name="Brettin T."/>
        </authorList>
    </citation>
    <scope>NUCLEOTIDE SEQUENCE [LARGE SCALE GENOMIC DNA]</scope>
    <source>
        <strain evidence="8">DSM 17836 / JCM 10339 / NBRC 14399</strain>
    </source>
</reference>
<dbReference type="EMBL" id="CP001736">
    <property type="protein sequence ID" value="ADB30146.1"/>
    <property type="molecule type" value="Genomic_DNA"/>
</dbReference>
<accession>D2Q1F8</accession>
<dbReference type="AlphaFoldDB" id="D2Q1F8"/>
<keyword evidence="4" id="KW-0804">Transcription</keyword>
<protein>
    <submittedName>
        <fullName evidence="7">Transcriptional regulator, SARP family</fullName>
    </submittedName>
</protein>
<evidence type="ECO:0000256" key="1">
    <source>
        <dbReference type="ARBA" id="ARBA00005820"/>
    </source>
</evidence>
<dbReference type="GO" id="GO:0000160">
    <property type="term" value="P:phosphorelay signal transduction system"/>
    <property type="evidence" value="ECO:0007669"/>
    <property type="project" value="InterPro"/>
</dbReference>
<sequence>MTGASLWIRLLGSFEVRRQRHVLEVPAGRQRSVLAALAVSGPRMVPVDVLIDLTWGESLPGNAKSALHNNVRRLRKLLGQDTIRTVPGGYQLEPGAAEVDVTRFVRLTEEAAQAAPGAAAKLLDEALQLWAGEPFTGVPSGPLQDEHLPALTERHLAAIEQRIDLAEDSAEWIPQLNELVSRYPLRESLWLRLLTALQRSGRQAEALSRYEELRLLVTDQLGTPPAAELQQLYHALLAPDPAPAPAAPPAGRPVPRQLPPAPVRCVGRPGDLAALDRMRARSARTIALHGPGGVGKTTLGLQWATRTASDYPDGQLYLDLRGYGPDEPLEPLAGLGMLLRSAGVPDRAVPATVAERTALLRTVLSDRRMLVFLDNARDSDHVRPLLPGGDCLTIVTSRNELLGLAVRDGASRHAVRLLSMAESVELLEATLGVPADRSALEELAELCGHLPLALTIAALQSSRHDSPVSTTVAALRAQQDRLDLLSDSHDSSTDLRTVLAWSYDALDRQEARAFALLGLHPTPDFELNLAAALIGEPRQRARRLMDRLAAVHLLQVVGRDHYRLHDLLAVFAAELAEREPERKDALTRLDDWYILTTAAARTALLRAVRDRDYQPRTALEPLEFEGLPDAFAWYRRRHGAVQRLVHAAAERGDHERVVALTAELCDLQTVDRDPDTVEWLAIAELGVQAADELGDPALRGWARFRRARGLFLSGDPTGAIAEQQKVCDLARLHGNARLLAAALTFLTAALGTIGQREEARQAATEAVELARASTERSMRLRLAHALINLGGTELDLVEPIADAIEHTTEALEIYRELESGYHAGRALANLSEMAMATGDAKQALAYTDAALAELAGLEDRLSQQPLSIHRGHVLVALGRRDEARAVWQQALEVFTAAGDDRRRAELTELIAGL</sequence>
<evidence type="ECO:0000313" key="7">
    <source>
        <dbReference type="EMBL" id="ADB30146.1"/>
    </source>
</evidence>
<dbReference type="Pfam" id="PF03704">
    <property type="entry name" value="BTAD"/>
    <property type="match status" value="1"/>
</dbReference>
<dbReference type="InterPro" id="IPR003593">
    <property type="entry name" value="AAA+_ATPase"/>
</dbReference>